<dbReference type="Proteomes" id="UP000198304">
    <property type="component" value="Unassembled WGS sequence"/>
</dbReference>
<keyword evidence="1" id="KW-0812">Transmembrane</keyword>
<accession>A0A239KK00</accession>
<protein>
    <recommendedName>
        <fullName evidence="4">Bacteriophage holin of superfamily 6 (Holin_LLH)</fullName>
    </recommendedName>
</protein>
<proteinExistence type="predicted"/>
<evidence type="ECO:0000256" key="1">
    <source>
        <dbReference type="SAM" id="Phobius"/>
    </source>
</evidence>
<organism evidence="2 3">
    <name type="scientific">Anaerovirgula multivorans</name>
    <dbReference type="NCBI Taxonomy" id="312168"/>
    <lineage>
        <taxon>Bacteria</taxon>
        <taxon>Bacillati</taxon>
        <taxon>Bacillota</taxon>
        <taxon>Clostridia</taxon>
        <taxon>Peptostreptococcales</taxon>
        <taxon>Natronincolaceae</taxon>
        <taxon>Anaerovirgula</taxon>
    </lineage>
</organism>
<reference evidence="2 3" key="1">
    <citation type="submission" date="2017-06" db="EMBL/GenBank/DDBJ databases">
        <authorList>
            <person name="Kim H.J."/>
            <person name="Triplett B.A."/>
        </authorList>
    </citation>
    <scope>NUCLEOTIDE SEQUENCE [LARGE SCALE GENOMIC DNA]</scope>
    <source>
        <strain evidence="2 3">SCA</strain>
    </source>
</reference>
<evidence type="ECO:0000313" key="3">
    <source>
        <dbReference type="Proteomes" id="UP000198304"/>
    </source>
</evidence>
<dbReference type="RefSeq" id="WP_089285373.1">
    <property type="nucleotide sequence ID" value="NZ_FZOJ01000049.1"/>
</dbReference>
<sequence length="119" mass="13673">MIDIIYSFVIYNALDIVTIAVILLIGVIAYKRGQREFVMCMVLTFVTEAEKKFGSGTGELKYAIVTERLYEAMPKLLKLVYTKQQLDKMIEEAVNYLKQYLSEGRDLLGYDEEKKKAVS</sequence>
<dbReference type="EMBL" id="FZOJ01000049">
    <property type="protein sequence ID" value="SNT18481.1"/>
    <property type="molecule type" value="Genomic_DNA"/>
</dbReference>
<evidence type="ECO:0000313" key="2">
    <source>
        <dbReference type="EMBL" id="SNT18481.1"/>
    </source>
</evidence>
<dbReference type="OrthoDB" id="1957223at2"/>
<gene>
    <name evidence="2" type="ORF">SAMN05446037_10497</name>
</gene>
<evidence type="ECO:0008006" key="4">
    <source>
        <dbReference type="Google" id="ProtNLM"/>
    </source>
</evidence>
<keyword evidence="3" id="KW-1185">Reference proteome</keyword>
<name>A0A239KK00_9FIRM</name>
<dbReference type="AlphaFoldDB" id="A0A239KK00"/>
<feature type="transmembrane region" description="Helical" evidence="1">
    <location>
        <begin position="6"/>
        <end position="30"/>
    </location>
</feature>
<keyword evidence="1" id="KW-1133">Transmembrane helix</keyword>
<keyword evidence="1" id="KW-0472">Membrane</keyword>